<evidence type="ECO:0000313" key="2">
    <source>
        <dbReference type="EMBL" id="RSH83987.1"/>
    </source>
</evidence>
<dbReference type="Proteomes" id="UP000279259">
    <property type="component" value="Unassembled WGS sequence"/>
</dbReference>
<protein>
    <submittedName>
        <fullName evidence="2">Uncharacterized protein</fullName>
    </submittedName>
</protein>
<reference evidence="2 3" key="1">
    <citation type="submission" date="2018-11" db="EMBL/GenBank/DDBJ databases">
        <title>Genome sequence of Saitozyma podzolica DSM 27192.</title>
        <authorList>
            <person name="Aliyu H."/>
            <person name="Gorte O."/>
            <person name="Ochsenreither K."/>
        </authorList>
    </citation>
    <scope>NUCLEOTIDE SEQUENCE [LARGE SCALE GENOMIC DNA]</scope>
    <source>
        <strain evidence="2 3">DSM 27192</strain>
    </source>
</reference>
<keyword evidence="3" id="KW-1185">Reference proteome</keyword>
<proteinExistence type="predicted"/>
<sequence length="204" mass="22089">MSADSSAPHPSFGCGSKLVTVKGGPRRDEESYWVMSFHPSLCFRTPSRARANELLADWNSPIDSIADSFSKGRPGDTLTASGGTSVWVSLIDQLQSGQLRSDAPHFFMSNRDGQPVYDSQGNWNLPKTDLRQLISSFDTHMQKTVTLGFTSDGLPARTIITVADLTERTLGELVANPTSWGPAPQQASDRGGAASIESWLQTTD</sequence>
<feature type="region of interest" description="Disordered" evidence="1">
    <location>
        <begin position="175"/>
        <end position="204"/>
    </location>
</feature>
<comment type="caution">
    <text evidence="2">The sequence shown here is derived from an EMBL/GenBank/DDBJ whole genome shotgun (WGS) entry which is preliminary data.</text>
</comment>
<dbReference type="EMBL" id="RSCD01000022">
    <property type="protein sequence ID" value="RSH83987.1"/>
    <property type="molecule type" value="Genomic_DNA"/>
</dbReference>
<evidence type="ECO:0000256" key="1">
    <source>
        <dbReference type="SAM" id="MobiDB-lite"/>
    </source>
</evidence>
<organism evidence="2 3">
    <name type="scientific">Saitozyma podzolica</name>
    <dbReference type="NCBI Taxonomy" id="1890683"/>
    <lineage>
        <taxon>Eukaryota</taxon>
        <taxon>Fungi</taxon>
        <taxon>Dikarya</taxon>
        <taxon>Basidiomycota</taxon>
        <taxon>Agaricomycotina</taxon>
        <taxon>Tremellomycetes</taxon>
        <taxon>Tremellales</taxon>
        <taxon>Trimorphomycetaceae</taxon>
        <taxon>Saitozyma</taxon>
    </lineage>
</organism>
<dbReference type="OrthoDB" id="10300787at2759"/>
<name>A0A427XYV8_9TREE</name>
<evidence type="ECO:0000313" key="3">
    <source>
        <dbReference type="Proteomes" id="UP000279259"/>
    </source>
</evidence>
<dbReference type="AlphaFoldDB" id="A0A427XYV8"/>
<gene>
    <name evidence="2" type="ORF">EHS25_005232</name>
</gene>
<accession>A0A427XYV8</accession>